<keyword evidence="7" id="KW-1185">Reference proteome</keyword>
<gene>
    <name evidence="2" type="ORF">DWX27_11110</name>
    <name evidence="3" type="ORF">DWZ95_06360</name>
    <name evidence="4" type="ORF">EAJ06_24065</name>
</gene>
<feature type="domain" description="Cyclic nucleotide-binding" evidence="1">
    <location>
        <begin position="28"/>
        <end position="115"/>
    </location>
</feature>
<accession>A0A3E4IJS3</accession>
<comment type="caution">
    <text evidence="4">The sequence shown here is derived from an EMBL/GenBank/DDBJ whole genome shotgun (WGS) entry which is preliminary data.</text>
</comment>
<reference evidence="4 7" key="2">
    <citation type="journal article" date="2019" name="Science, e1252229">
        <title>Invertible promoters mediate bacterial phase variation, antibiotic resistance, and host adaptation in the gut.</title>
        <authorList>
            <person name="Jiang X."/>
            <person name="Hall A.B."/>
            <person name="Arthur T.D."/>
            <person name="Plichta D.R."/>
            <person name="Covington C.T."/>
            <person name="Poyet M."/>
            <person name="Crothers J."/>
            <person name="Moses P.L."/>
            <person name="Tolonen A.C."/>
            <person name="Vlamakis H."/>
            <person name="Alm E.J."/>
            <person name="Xavier R.J."/>
        </authorList>
    </citation>
    <scope>NUCLEOTIDE SEQUENCE [LARGE SCALE GENOMIC DNA]</scope>
    <source>
        <strain evidence="4">Bf_0095</strain>
        <strain evidence="7">bf_0095</strain>
    </source>
</reference>
<sequence length="192" mass="22409">MDKFNVKDSPPDTSRLEKLFLEEGLLMKIKKNEYLVQQNEKNNQIGFVVSGIFRLSHTDANGNTWIVGYSFANDFVCDYPSFMKQTVSTVTIQASTECEVYLLPLSKLNQFWETDMDTQRLGRQIAETMFAEIYQRLLGFYCDTPEQRYHALMKRCPGLQEKLSFKEIAQFLGITPETLSRIRKKQLYNERS</sequence>
<dbReference type="EMBL" id="QRWT01000009">
    <property type="protein sequence ID" value="RGT52103.1"/>
    <property type="molecule type" value="Genomic_DNA"/>
</dbReference>
<reference evidence="5 6" key="1">
    <citation type="submission" date="2018-08" db="EMBL/GenBank/DDBJ databases">
        <title>A genome reference for cultivated species of the human gut microbiota.</title>
        <authorList>
            <person name="Zou Y."/>
            <person name="Xue W."/>
            <person name="Luo G."/>
        </authorList>
    </citation>
    <scope>NUCLEOTIDE SEQUENCE [LARGE SCALE GENOMIC DNA]</scope>
    <source>
        <strain evidence="2 5">AF19-10AC</strain>
        <strain evidence="3 6">AF36-16BH</strain>
    </source>
</reference>
<evidence type="ECO:0000313" key="3">
    <source>
        <dbReference type="EMBL" id="RHL94801.1"/>
    </source>
</evidence>
<evidence type="ECO:0000259" key="1">
    <source>
        <dbReference type="Pfam" id="PF00027"/>
    </source>
</evidence>
<dbReference type="RefSeq" id="WP_007667461.1">
    <property type="nucleotide sequence ID" value="NZ_BAABZC010000004.1"/>
</dbReference>
<dbReference type="InterPro" id="IPR014710">
    <property type="entry name" value="RmlC-like_jellyroll"/>
</dbReference>
<evidence type="ECO:0000313" key="7">
    <source>
        <dbReference type="Proteomes" id="UP000291191"/>
    </source>
</evidence>
<dbReference type="SUPFAM" id="SSF51206">
    <property type="entry name" value="cAMP-binding domain-like"/>
    <property type="match status" value="1"/>
</dbReference>
<evidence type="ECO:0000313" key="6">
    <source>
        <dbReference type="Proteomes" id="UP000285013"/>
    </source>
</evidence>
<dbReference type="AlphaFoldDB" id="A0A3E4IJS3"/>
<evidence type="ECO:0000313" key="5">
    <source>
        <dbReference type="Proteomes" id="UP000284772"/>
    </source>
</evidence>
<dbReference type="Proteomes" id="UP000284772">
    <property type="component" value="Unassembled WGS sequence"/>
</dbReference>
<dbReference type="CDD" id="cd00038">
    <property type="entry name" value="CAP_ED"/>
    <property type="match status" value="1"/>
</dbReference>
<name>A0A3E4IJS3_9BACE</name>
<dbReference type="Pfam" id="PF00027">
    <property type="entry name" value="cNMP_binding"/>
    <property type="match status" value="1"/>
</dbReference>
<dbReference type="Proteomes" id="UP000285013">
    <property type="component" value="Unassembled WGS sequence"/>
</dbReference>
<protein>
    <submittedName>
        <fullName evidence="4">Crp/Fnr family transcriptional regulator</fullName>
    </submittedName>
</protein>
<dbReference type="GeneID" id="26161944"/>
<dbReference type="EMBL" id="RCXO01000093">
    <property type="protein sequence ID" value="RYT69488.1"/>
    <property type="molecule type" value="Genomic_DNA"/>
</dbReference>
<dbReference type="InterPro" id="IPR000595">
    <property type="entry name" value="cNMP-bd_dom"/>
</dbReference>
<dbReference type="InterPro" id="IPR018490">
    <property type="entry name" value="cNMP-bd_dom_sf"/>
</dbReference>
<dbReference type="Proteomes" id="UP000291191">
    <property type="component" value="Unassembled WGS sequence"/>
</dbReference>
<dbReference type="Gene3D" id="2.60.120.10">
    <property type="entry name" value="Jelly Rolls"/>
    <property type="match status" value="1"/>
</dbReference>
<evidence type="ECO:0000313" key="4">
    <source>
        <dbReference type="EMBL" id="RYT69488.1"/>
    </source>
</evidence>
<organism evidence="4 7">
    <name type="scientific">Bacteroides intestinalis</name>
    <dbReference type="NCBI Taxonomy" id="329854"/>
    <lineage>
        <taxon>Bacteria</taxon>
        <taxon>Pseudomonadati</taxon>
        <taxon>Bacteroidota</taxon>
        <taxon>Bacteroidia</taxon>
        <taxon>Bacteroidales</taxon>
        <taxon>Bacteroidaceae</taxon>
        <taxon>Bacteroides</taxon>
    </lineage>
</organism>
<dbReference type="EMBL" id="QRPE01000004">
    <property type="protein sequence ID" value="RHL94801.1"/>
    <property type="molecule type" value="Genomic_DNA"/>
</dbReference>
<dbReference type="OrthoDB" id="1066708at2"/>
<proteinExistence type="predicted"/>
<evidence type="ECO:0000313" key="2">
    <source>
        <dbReference type="EMBL" id="RGT52103.1"/>
    </source>
</evidence>